<dbReference type="InterPro" id="IPR011697">
    <property type="entry name" value="Peptidase_C26"/>
</dbReference>
<evidence type="ECO:0000256" key="6">
    <source>
        <dbReference type="SAM" id="MobiDB-lite"/>
    </source>
</evidence>
<evidence type="ECO:0000256" key="3">
    <source>
        <dbReference type="ARBA" id="ARBA00055068"/>
    </source>
</evidence>
<proteinExistence type="inferred from homology"/>
<dbReference type="EMBL" id="JQ665880">
    <property type="protein sequence ID" value="AFJ91518.1"/>
    <property type="molecule type" value="Genomic_DNA"/>
</dbReference>
<protein>
    <recommendedName>
        <fullName evidence="5">gamma-glutamyl-gamma-aminobutyrate hydrolase</fullName>
        <ecNumber evidence="5">3.5.1.94</ecNumber>
    </recommendedName>
</protein>
<dbReference type="FunFam" id="3.40.50.880:FF:000030">
    <property type="entry name" value="Gamma-glutamyl-gamma-aminobutyrate hydrolase PuuD"/>
    <property type="match status" value="1"/>
</dbReference>
<dbReference type="PANTHER" id="PTHR43235:SF1">
    <property type="entry name" value="GLUTAMINE AMIDOTRANSFERASE PB2B2.05-RELATED"/>
    <property type="match status" value="1"/>
</dbReference>
<keyword evidence="7" id="KW-0614">Plasmid</keyword>
<evidence type="ECO:0000256" key="5">
    <source>
        <dbReference type="ARBA" id="ARBA00066788"/>
    </source>
</evidence>
<comment type="function">
    <text evidence="3">Involved in the breakdown of putrescine via hydrolysis of the gamma-glutamyl linkage of gamma-glutamyl-gamma-aminobutyrate.</text>
</comment>
<evidence type="ECO:0000256" key="4">
    <source>
        <dbReference type="ARBA" id="ARBA00060634"/>
    </source>
</evidence>
<dbReference type="GO" id="GO:0016740">
    <property type="term" value="F:transferase activity"/>
    <property type="evidence" value="ECO:0007669"/>
    <property type="project" value="UniProtKB-KW"/>
</dbReference>
<accession>I2E200</accession>
<comment type="catalytic activity">
    <reaction evidence="2">
        <text>4-(gamma-L-glutamylamino)butanoate + H2O = 4-aminobutanoate + L-glutamate</text>
        <dbReference type="Rhea" id="RHEA:19737"/>
        <dbReference type="ChEBI" id="CHEBI:15377"/>
        <dbReference type="ChEBI" id="CHEBI:29985"/>
        <dbReference type="ChEBI" id="CHEBI:58800"/>
        <dbReference type="ChEBI" id="CHEBI:59888"/>
        <dbReference type="EC" id="3.5.1.94"/>
    </reaction>
</comment>
<evidence type="ECO:0000256" key="2">
    <source>
        <dbReference type="ARBA" id="ARBA00052718"/>
    </source>
</evidence>
<dbReference type="InterPro" id="IPR029062">
    <property type="entry name" value="Class_I_gatase-like"/>
</dbReference>
<dbReference type="EC" id="3.5.1.94" evidence="5"/>
<comment type="pathway">
    <text evidence="4">Amine and polyamine degradation; putrescine degradation; 4-aminobutanoate from putrescine: step 4/4.</text>
</comment>
<dbReference type="Gene3D" id="3.40.50.880">
    <property type="match status" value="1"/>
</dbReference>
<reference evidence="7" key="1">
    <citation type="journal article" date="2012" name="Mol. Plant Microbe Interact.">
        <title>Rhizobial plasmids that cause impaired symbiotic nitrogen fixation and enhanced host invasion.</title>
        <authorList>
            <person name="Crook M.B."/>
            <person name="Lindsay D.P."/>
            <person name="Biggs M.B."/>
            <person name="Bentley J.S."/>
            <person name="Price J.C."/>
            <person name="Clement S.C."/>
            <person name="Clement M.J."/>
            <person name="Long S.R."/>
            <person name="Griffitts J.S."/>
        </authorList>
    </citation>
    <scope>NUCLEOTIDE SEQUENCE</scope>
    <source>
        <strain evidence="7">C017</strain>
        <plasmid evidence="7">pHRC017</plasmid>
    </source>
</reference>
<evidence type="ECO:0000256" key="1">
    <source>
        <dbReference type="ARBA" id="ARBA00011083"/>
    </source>
</evidence>
<sequence>MKFERRLLRVYKELRSANVSKARVRSGDPTMASHQRDKSQPNQRLIAVSADVSELYGYLWHAAPQQYLEAAIAGAGVLPLVVPSFGERLDFDQLFAAVDGVMITGSGSNVHPSLYGDDACEANGPYDRARDATTLPLIRKAIDQGIPLLAICRGLQEMNVALGGTLATEIQDRPGAMDHRAPESESRDGQFAVRQALVVKPGSCLFKMLGSEYAQVNSVHRQAIAKVAPQLEVEAVAEDGTVEAVSVRNARGFAIGVQWHPEYWVTSDETSARIFRAFGDAVRAHAATRREMSRAAEGSLKSTRDSARVSGARSCR</sequence>
<dbReference type="SUPFAM" id="SSF52317">
    <property type="entry name" value="Class I glutamine amidotransferase-like"/>
    <property type="match status" value="1"/>
</dbReference>
<organism evidence="7">
    <name type="scientific">Rhizobium meliloti</name>
    <name type="common">Ensifer meliloti</name>
    <name type="synonym">Sinorhizobium meliloti</name>
    <dbReference type="NCBI Taxonomy" id="382"/>
    <lineage>
        <taxon>Bacteria</taxon>
        <taxon>Pseudomonadati</taxon>
        <taxon>Pseudomonadota</taxon>
        <taxon>Alphaproteobacteria</taxon>
        <taxon>Hyphomicrobiales</taxon>
        <taxon>Rhizobiaceae</taxon>
        <taxon>Sinorhizobium/Ensifer group</taxon>
        <taxon>Sinorhizobium</taxon>
    </lineage>
</organism>
<dbReference type="AlphaFoldDB" id="I2E200"/>
<dbReference type="PANTHER" id="PTHR43235">
    <property type="entry name" value="GLUTAMINE AMIDOTRANSFERASE PB2B2.05-RELATED"/>
    <property type="match status" value="1"/>
</dbReference>
<dbReference type="CDD" id="cd01745">
    <property type="entry name" value="GATase1_2"/>
    <property type="match status" value="1"/>
</dbReference>
<dbReference type="GO" id="GO:0006598">
    <property type="term" value="P:polyamine catabolic process"/>
    <property type="evidence" value="ECO:0007669"/>
    <property type="project" value="TreeGrafter"/>
</dbReference>
<gene>
    <name evidence="7" type="ORF">pHRC017_0456</name>
</gene>
<feature type="region of interest" description="Disordered" evidence="6">
    <location>
        <begin position="22"/>
        <end position="42"/>
    </location>
</feature>
<comment type="similarity">
    <text evidence="1">Belongs to the peptidase C26 family.</text>
</comment>
<feature type="region of interest" description="Disordered" evidence="6">
    <location>
        <begin position="293"/>
        <end position="316"/>
    </location>
</feature>
<keyword evidence="7" id="KW-0315">Glutamine amidotransferase</keyword>
<dbReference type="Pfam" id="PF07722">
    <property type="entry name" value="Peptidase_C26"/>
    <property type="match status" value="1"/>
</dbReference>
<dbReference type="InterPro" id="IPR044668">
    <property type="entry name" value="PuuD-like"/>
</dbReference>
<dbReference type="GO" id="GO:0005829">
    <property type="term" value="C:cytosol"/>
    <property type="evidence" value="ECO:0007669"/>
    <property type="project" value="TreeGrafter"/>
</dbReference>
<dbReference type="GO" id="GO:0033969">
    <property type="term" value="F:gamma-glutamyl-gamma-aminobutyrate hydrolase activity"/>
    <property type="evidence" value="ECO:0007669"/>
    <property type="project" value="UniProtKB-EC"/>
</dbReference>
<evidence type="ECO:0000313" key="7">
    <source>
        <dbReference type="EMBL" id="AFJ91518.1"/>
    </source>
</evidence>
<keyword evidence="7" id="KW-0808">Transferase</keyword>
<name>I2E200_RHIML</name>
<dbReference type="PROSITE" id="PS51273">
    <property type="entry name" value="GATASE_TYPE_1"/>
    <property type="match status" value="1"/>
</dbReference>
<geneLocation type="plasmid" evidence="7">
    <name>pHRC017</name>
</geneLocation>